<feature type="non-terminal residue" evidence="2">
    <location>
        <position position="1"/>
    </location>
</feature>
<reference evidence="3" key="1">
    <citation type="submission" date="2017-09" db="EMBL/GenBank/DDBJ databases">
        <title>Depth-based differentiation of microbial function through sediment-hosted aquifers and enrichment of novel symbionts in the deep terrestrial subsurface.</title>
        <authorList>
            <person name="Probst A.J."/>
            <person name="Ladd B."/>
            <person name="Jarett J.K."/>
            <person name="Geller-Mcgrath D.E."/>
            <person name="Sieber C.M.K."/>
            <person name="Emerson J.B."/>
            <person name="Anantharaman K."/>
            <person name="Thomas B.C."/>
            <person name="Malmstrom R."/>
            <person name="Stieglmeier M."/>
            <person name="Klingl A."/>
            <person name="Woyke T."/>
            <person name="Ryan C.M."/>
            <person name="Banfield J.F."/>
        </authorList>
    </citation>
    <scope>NUCLEOTIDE SEQUENCE [LARGE SCALE GENOMIC DNA]</scope>
</reference>
<protein>
    <submittedName>
        <fullName evidence="2">Uncharacterized protein</fullName>
    </submittedName>
</protein>
<evidence type="ECO:0000313" key="3">
    <source>
        <dbReference type="Proteomes" id="UP000229438"/>
    </source>
</evidence>
<accession>A0A2M8G635</accession>
<evidence type="ECO:0000256" key="1">
    <source>
        <dbReference type="SAM" id="MobiDB-lite"/>
    </source>
</evidence>
<organism evidence="2 3">
    <name type="scientific">candidate division WWE3 bacterium CG_4_8_14_3_um_filter_42_11</name>
    <dbReference type="NCBI Taxonomy" id="1975076"/>
    <lineage>
        <taxon>Bacteria</taxon>
        <taxon>Katanobacteria</taxon>
    </lineage>
</organism>
<proteinExistence type="predicted"/>
<dbReference type="Proteomes" id="UP000229438">
    <property type="component" value="Unassembled WGS sequence"/>
</dbReference>
<feature type="region of interest" description="Disordered" evidence="1">
    <location>
        <begin position="1"/>
        <end position="43"/>
    </location>
</feature>
<dbReference type="EMBL" id="PFQS01000098">
    <property type="protein sequence ID" value="PJC68396.1"/>
    <property type="molecule type" value="Genomic_DNA"/>
</dbReference>
<name>A0A2M8G635_UNCKA</name>
<evidence type="ECO:0000313" key="2">
    <source>
        <dbReference type="EMBL" id="PJC68396.1"/>
    </source>
</evidence>
<gene>
    <name evidence="2" type="ORF">CO015_04125</name>
</gene>
<sequence>IRQPAETKQSRRNTLSRGIALYPPTGGDEAIPSQYSFPRDRPPPTRRIAMTIFFGTVLQVSIGSYLE</sequence>
<comment type="caution">
    <text evidence="2">The sequence shown here is derived from an EMBL/GenBank/DDBJ whole genome shotgun (WGS) entry which is preliminary data.</text>
</comment>
<dbReference type="AlphaFoldDB" id="A0A2M8G635"/>